<dbReference type="RefSeq" id="WP_226934018.1">
    <property type="nucleotide sequence ID" value="NZ_JACDXX010000003.1"/>
</dbReference>
<keyword evidence="2" id="KW-1133">Transmembrane helix</keyword>
<organism evidence="3 4">
    <name type="scientific">Pseudogemmobacter faecipullorum</name>
    <dbReference type="NCBI Taxonomy" id="2755041"/>
    <lineage>
        <taxon>Bacteria</taxon>
        <taxon>Pseudomonadati</taxon>
        <taxon>Pseudomonadota</taxon>
        <taxon>Alphaproteobacteria</taxon>
        <taxon>Rhodobacterales</taxon>
        <taxon>Paracoccaceae</taxon>
        <taxon>Pseudogemmobacter</taxon>
    </lineage>
</organism>
<keyword evidence="4" id="KW-1185">Reference proteome</keyword>
<evidence type="ECO:0000313" key="4">
    <source>
        <dbReference type="Proteomes" id="UP001198571"/>
    </source>
</evidence>
<feature type="transmembrane region" description="Helical" evidence="2">
    <location>
        <begin position="30"/>
        <end position="56"/>
    </location>
</feature>
<keyword evidence="2" id="KW-0812">Transmembrane</keyword>
<reference evidence="3 4" key="1">
    <citation type="submission" date="2020-07" db="EMBL/GenBank/DDBJ databases">
        <title>Pseudogemmobacter sp. nov., isolated from poultry manure in Taiwan.</title>
        <authorList>
            <person name="Lin S.-Y."/>
            <person name="Tang Y.-S."/>
            <person name="Young C.-C."/>
        </authorList>
    </citation>
    <scope>NUCLEOTIDE SEQUENCE [LARGE SCALE GENOMIC DNA]</scope>
    <source>
        <strain evidence="3 4">CC-YST710</strain>
    </source>
</reference>
<proteinExistence type="predicted"/>
<accession>A0ABS8CIU5</accession>
<dbReference type="InterPro" id="IPR021273">
    <property type="entry name" value="DUF2852"/>
</dbReference>
<keyword evidence="2" id="KW-0472">Membrane</keyword>
<protein>
    <submittedName>
        <fullName evidence="3">DUF2852 domain-containing protein</fullName>
    </submittedName>
</protein>
<evidence type="ECO:0000313" key="3">
    <source>
        <dbReference type="EMBL" id="MCB5409108.1"/>
    </source>
</evidence>
<dbReference type="Proteomes" id="UP001198571">
    <property type="component" value="Unassembled WGS sequence"/>
</dbReference>
<sequence length="154" mass="17721">MTQTAEFRSDRDLLYWPRRADAWLDARGKWAWLAAMVTGFIVFVPLGLAILAWLIWEKKMFGKCRSSAAKRFDFSKINSRSSGNLAFDNYRAETLQRLEQEQEAFEGFMTRLREARDKQEFDRFMEDRARTASALPETLSPAGAEGSAPRRGAE</sequence>
<comment type="caution">
    <text evidence="3">The sequence shown here is derived from an EMBL/GenBank/DDBJ whole genome shotgun (WGS) entry which is preliminary data.</text>
</comment>
<evidence type="ECO:0000256" key="2">
    <source>
        <dbReference type="SAM" id="Phobius"/>
    </source>
</evidence>
<name>A0ABS8CIU5_9RHOB</name>
<gene>
    <name evidence="3" type="ORF">H0485_03665</name>
</gene>
<feature type="region of interest" description="Disordered" evidence="1">
    <location>
        <begin position="130"/>
        <end position="154"/>
    </location>
</feature>
<dbReference type="EMBL" id="JACDXX010000003">
    <property type="protein sequence ID" value="MCB5409108.1"/>
    <property type="molecule type" value="Genomic_DNA"/>
</dbReference>
<evidence type="ECO:0000256" key="1">
    <source>
        <dbReference type="SAM" id="MobiDB-lite"/>
    </source>
</evidence>
<dbReference type="Pfam" id="PF11014">
    <property type="entry name" value="DUF2852"/>
    <property type="match status" value="1"/>
</dbReference>